<dbReference type="Gene3D" id="1.10.287.70">
    <property type="match status" value="1"/>
</dbReference>
<evidence type="ECO:0000256" key="1">
    <source>
        <dbReference type="SAM" id="Phobius"/>
    </source>
</evidence>
<dbReference type="SUPFAM" id="SSF81324">
    <property type="entry name" value="Voltage-gated potassium channels"/>
    <property type="match status" value="1"/>
</dbReference>
<reference evidence="3 4" key="1">
    <citation type="submission" date="2024-02" db="EMBL/GenBank/DDBJ databases">
        <title>Rubritalea halochordaticola NBRC 107102.</title>
        <authorList>
            <person name="Ichikawa N."/>
            <person name="Katano-Makiyama Y."/>
            <person name="Hidaka K."/>
        </authorList>
    </citation>
    <scope>NUCLEOTIDE SEQUENCE [LARGE SCALE GENOMIC DNA]</scope>
    <source>
        <strain evidence="3 4">NBRC 107102</strain>
    </source>
</reference>
<dbReference type="RefSeq" id="WP_346188481.1">
    <property type="nucleotide sequence ID" value="NZ_BAABRL010000005.1"/>
</dbReference>
<keyword evidence="1" id="KW-1133">Transmembrane helix</keyword>
<dbReference type="Proteomes" id="UP001424741">
    <property type="component" value="Unassembled WGS sequence"/>
</dbReference>
<name>A0ABP9UZ62_9BACT</name>
<sequence>MMDRKRLGKSGGLLVGLLLLILISGVSPGGNGYLLDLLIWVYYLLVFCIGGYLLSASKHWLKVSLCLAIPTFLIGVLSSVVEPSMTLRLVAHSGALLLQALMILVVIKFSLFDETSGEIGRLVAGVCGYLIFALLCANLYGICETVSPGGFNSNDGRPVTEESGMLLYFSLVTLTTLGYGDISPATNLTRTLSALEAVLGSLYLVIFIASLIPRKGGK</sequence>
<proteinExistence type="predicted"/>
<keyword evidence="1" id="KW-0812">Transmembrane</keyword>
<comment type="caution">
    <text evidence="3">The sequence shown here is derived from an EMBL/GenBank/DDBJ whole genome shotgun (WGS) entry which is preliminary data.</text>
</comment>
<evidence type="ECO:0000313" key="4">
    <source>
        <dbReference type="Proteomes" id="UP001424741"/>
    </source>
</evidence>
<dbReference type="Pfam" id="PF07885">
    <property type="entry name" value="Ion_trans_2"/>
    <property type="match status" value="1"/>
</dbReference>
<evidence type="ECO:0000313" key="3">
    <source>
        <dbReference type="EMBL" id="GAA5495734.1"/>
    </source>
</evidence>
<gene>
    <name evidence="3" type="ORF">Rhal01_01913</name>
</gene>
<dbReference type="InterPro" id="IPR013099">
    <property type="entry name" value="K_chnl_dom"/>
</dbReference>
<feature type="transmembrane region" description="Helical" evidence="1">
    <location>
        <begin position="63"/>
        <end position="81"/>
    </location>
</feature>
<feature type="domain" description="Potassium channel" evidence="2">
    <location>
        <begin position="166"/>
        <end position="211"/>
    </location>
</feature>
<keyword evidence="4" id="KW-1185">Reference proteome</keyword>
<protein>
    <recommendedName>
        <fullName evidence="2">Potassium channel domain-containing protein</fullName>
    </recommendedName>
</protein>
<organism evidence="3 4">
    <name type="scientific">Rubritalea halochordaticola</name>
    <dbReference type="NCBI Taxonomy" id="714537"/>
    <lineage>
        <taxon>Bacteria</taxon>
        <taxon>Pseudomonadati</taxon>
        <taxon>Verrucomicrobiota</taxon>
        <taxon>Verrucomicrobiia</taxon>
        <taxon>Verrucomicrobiales</taxon>
        <taxon>Rubritaleaceae</taxon>
        <taxon>Rubritalea</taxon>
    </lineage>
</organism>
<accession>A0ABP9UZ62</accession>
<dbReference type="EMBL" id="BAABRL010000005">
    <property type="protein sequence ID" value="GAA5495734.1"/>
    <property type="molecule type" value="Genomic_DNA"/>
</dbReference>
<feature type="transmembrane region" description="Helical" evidence="1">
    <location>
        <begin position="192"/>
        <end position="212"/>
    </location>
</feature>
<keyword evidence="1" id="KW-0472">Membrane</keyword>
<feature type="transmembrane region" description="Helical" evidence="1">
    <location>
        <begin position="38"/>
        <end position="56"/>
    </location>
</feature>
<feature type="transmembrane region" description="Helical" evidence="1">
    <location>
        <begin position="119"/>
        <end position="142"/>
    </location>
</feature>
<evidence type="ECO:0000259" key="2">
    <source>
        <dbReference type="Pfam" id="PF07885"/>
    </source>
</evidence>
<feature type="transmembrane region" description="Helical" evidence="1">
    <location>
        <begin position="87"/>
        <end position="107"/>
    </location>
</feature>